<organism evidence="1 2">
    <name type="scientific">Pseudomaricurvus hydrocarbonicus</name>
    <dbReference type="NCBI Taxonomy" id="1470433"/>
    <lineage>
        <taxon>Bacteria</taxon>
        <taxon>Pseudomonadati</taxon>
        <taxon>Pseudomonadota</taxon>
        <taxon>Gammaproteobacteria</taxon>
        <taxon>Cellvibrionales</taxon>
        <taxon>Cellvibrionaceae</taxon>
        <taxon>Pseudomaricurvus</taxon>
    </lineage>
</organism>
<gene>
    <name evidence="1" type="ORF">G8770_04510</name>
</gene>
<dbReference type="GO" id="GO:0008168">
    <property type="term" value="F:methyltransferase activity"/>
    <property type="evidence" value="ECO:0007669"/>
    <property type="project" value="UniProtKB-KW"/>
</dbReference>
<evidence type="ECO:0000313" key="2">
    <source>
        <dbReference type="Proteomes" id="UP000787472"/>
    </source>
</evidence>
<dbReference type="AlphaFoldDB" id="A0A9E5JUH4"/>
<dbReference type="Gene3D" id="3.40.50.150">
    <property type="entry name" value="Vaccinia Virus protein VP39"/>
    <property type="match status" value="1"/>
</dbReference>
<evidence type="ECO:0000313" key="1">
    <source>
        <dbReference type="EMBL" id="NHO64800.1"/>
    </source>
</evidence>
<dbReference type="EMBL" id="JAAONZ010000002">
    <property type="protein sequence ID" value="NHO64800.1"/>
    <property type="molecule type" value="Genomic_DNA"/>
</dbReference>
<dbReference type="InterPro" id="IPR016980">
    <property type="entry name" value="S-AdoMet-dep_MeTrfase_Alr7345"/>
</dbReference>
<comment type="caution">
    <text evidence="1">The sequence shown here is derived from an EMBL/GenBank/DDBJ whole genome shotgun (WGS) entry which is preliminary data.</text>
</comment>
<accession>A0A9E5JUH4</accession>
<dbReference type="PIRSF" id="PIRSF031679">
    <property type="entry name" value="Mtase_Alr7345_prd"/>
    <property type="match status" value="1"/>
</dbReference>
<sequence length="252" mass="27871">MSSLGVAEGGIEQAMQSPLRSDANKARDVYRHPAQTLSFFEVSPSSQVVEIWPGSGWYTEILAPLLADKGKLYAAHFAKQSPVSYFQKSRTAFLAMAEAHPDVYGKMEITEFHPPSKVVSGPNAQVDHVLTFRNVHNWMKAGFADEAFTEFYQLLKPNGILGVVEHRAKPGTSMQDMIASGYVTEDEVIRMAEKAGFVLEARSDINANPKDTSVHPAGVWSLPPSLRLGDENRAEYLAIGESDRMTLKFRKP</sequence>
<name>A0A9E5JUH4_9GAMM</name>
<proteinExistence type="predicted"/>
<keyword evidence="1" id="KW-0489">Methyltransferase</keyword>
<protein>
    <submittedName>
        <fullName evidence="1">Class I SAM-dependent methyltransferase</fullName>
    </submittedName>
</protein>
<dbReference type="SUPFAM" id="SSF53335">
    <property type="entry name" value="S-adenosyl-L-methionine-dependent methyltransferases"/>
    <property type="match status" value="1"/>
</dbReference>
<reference evidence="1" key="1">
    <citation type="submission" date="2020-03" db="EMBL/GenBank/DDBJ databases">
        <authorList>
            <person name="Guo F."/>
        </authorList>
    </citation>
    <scope>NUCLEOTIDE SEQUENCE</scope>
    <source>
        <strain evidence="1">JCM 30134</strain>
    </source>
</reference>
<keyword evidence="2" id="KW-1185">Reference proteome</keyword>
<dbReference type="InterPro" id="IPR029063">
    <property type="entry name" value="SAM-dependent_MTases_sf"/>
</dbReference>
<keyword evidence="1" id="KW-0808">Transferase</keyword>
<dbReference type="GO" id="GO:0032259">
    <property type="term" value="P:methylation"/>
    <property type="evidence" value="ECO:0007669"/>
    <property type="project" value="UniProtKB-KW"/>
</dbReference>
<dbReference type="Proteomes" id="UP000787472">
    <property type="component" value="Unassembled WGS sequence"/>
</dbReference>